<evidence type="ECO:0000313" key="4">
    <source>
        <dbReference type="Proteomes" id="UP000318943"/>
    </source>
</evidence>
<protein>
    <submittedName>
        <fullName evidence="3">SRPBCC family protein</fullName>
    </submittedName>
</protein>
<proteinExistence type="predicted"/>
<dbReference type="Proteomes" id="UP001056132">
    <property type="component" value="Chromosome 1"/>
</dbReference>
<keyword evidence="1" id="KW-0732">Signal</keyword>
<accession>A0AAE9L485</accession>
<evidence type="ECO:0000256" key="1">
    <source>
        <dbReference type="SAM" id="SignalP"/>
    </source>
</evidence>
<name>A0AAE9L485_9BURK</name>
<organism evidence="3 5">
    <name type="scientific">Cupriavidus campinensis</name>
    <dbReference type="NCBI Taxonomy" id="151783"/>
    <lineage>
        <taxon>Bacteria</taxon>
        <taxon>Pseudomonadati</taxon>
        <taxon>Pseudomonadota</taxon>
        <taxon>Betaproteobacteria</taxon>
        <taxon>Burkholderiales</taxon>
        <taxon>Burkholderiaceae</taxon>
        <taxon>Cupriavidus</taxon>
    </lineage>
</organism>
<reference evidence="2 4" key="1">
    <citation type="submission" date="2019-05" db="EMBL/GenBank/DDBJ databases">
        <title>Whole genome sequence analysis of Cupriavidus campinensis S14E4C strain.</title>
        <authorList>
            <person name="Abbaszade G."/>
            <person name="Szabo A."/>
            <person name="Toumi M."/>
            <person name="Toth E."/>
        </authorList>
    </citation>
    <scope>NUCLEOTIDE SEQUENCE [LARGE SCALE GENOMIC DNA]</scope>
    <source>
        <strain evidence="2 4">S14E4C</strain>
    </source>
</reference>
<dbReference type="SUPFAM" id="SSF55961">
    <property type="entry name" value="Bet v1-like"/>
    <property type="match status" value="1"/>
</dbReference>
<evidence type="ECO:0000313" key="5">
    <source>
        <dbReference type="Proteomes" id="UP001056132"/>
    </source>
</evidence>
<gene>
    <name evidence="2" type="ORF">FGG12_00120</name>
    <name evidence="3" type="ORF">M5D45_08705</name>
</gene>
<keyword evidence="4" id="KW-1185">Reference proteome</keyword>
<sequence>MLPNHSLRSLLVVLLLGAAGAAHAQLVPVERSVAINADADLVWQQAGGYCALAKWDGEFKRCDVVLGSGAPGTVRRMVYKAGGLPAVDILTDKGPYAYSYRKLSGHTRGRLQAKPGLDAGTTILTWQVWLDPFALPDGAGSEYPQALGDSMQAALGNLKARAEEVALEAAKDAASEAARAEAAPVAVSPAAERLGGD</sequence>
<feature type="signal peptide" evidence="1">
    <location>
        <begin position="1"/>
        <end position="24"/>
    </location>
</feature>
<dbReference type="InterPro" id="IPR023393">
    <property type="entry name" value="START-like_dom_sf"/>
</dbReference>
<reference evidence="3" key="2">
    <citation type="journal article" date="2022" name="Microbiol. Resour. Announc.">
        <title>Genome Sequence of Cupriavidus campinensis Strain G5, a Member of a Bacterial Consortium Capable of Polyethylene Degradation.</title>
        <authorList>
            <person name="Schneider B."/>
            <person name="Pfeiffer F."/>
            <person name="Dyall-Smith M."/>
            <person name="Kunte H.J."/>
        </authorList>
    </citation>
    <scope>NUCLEOTIDE SEQUENCE</scope>
    <source>
        <strain evidence="3">G5</strain>
    </source>
</reference>
<dbReference type="RefSeq" id="WP_144195022.1">
    <property type="nucleotide sequence ID" value="NZ_CAJPVH010000099.1"/>
</dbReference>
<dbReference type="InterPro" id="IPR019587">
    <property type="entry name" value="Polyketide_cyclase/dehydratase"/>
</dbReference>
<dbReference type="Pfam" id="PF10604">
    <property type="entry name" value="Polyketide_cyc2"/>
    <property type="match status" value="1"/>
</dbReference>
<dbReference type="AlphaFoldDB" id="A0AAE9L485"/>
<reference evidence="3" key="3">
    <citation type="submission" date="2022-05" db="EMBL/GenBank/DDBJ databases">
        <authorList>
            <person name="Kunte H.-J."/>
        </authorList>
    </citation>
    <scope>NUCLEOTIDE SEQUENCE</scope>
    <source>
        <strain evidence="3">G5</strain>
    </source>
</reference>
<dbReference type="EMBL" id="VCIZ01000001">
    <property type="protein sequence ID" value="TSP14113.1"/>
    <property type="molecule type" value="Genomic_DNA"/>
</dbReference>
<dbReference type="KEGG" id="ccam:M5D45_08705"/>
<evidence type="ECO:0000313" key="3">
    <source>
        <dbReference type="EMBL" id="URF05850.1"/>
    </source>
</evidence>
<dbReference type="EMBL" id="CP097330">
    <property type="protein sequence ID" value="URF05850.1"/>
    <property type="molecule type" value="Genomic_DNA"/>
</dbReference>
<dbReference type="Gene3D" id="3.30.530.20">
    <property type="match status" value="1"/>
</dbReference>
<dbReference type="CDD" id="cd07821">
    <property type="entry name" value="PYR_PYL_RCAR_like"/>
    <property type="match status" value="1"/>
</dbReference>
<feature type="chain" id="PRO_5042002114" evidence="1">
    <location>
        <begin position="25"/>
        <end position="197"/>
    </location>
</feature>
<evidence type="ECO:0000313" key="2">
    <source>
        <dbReference type="EMBL" id="TSP14113.1"/>
    </source>
</evidence>
<dbReference type="Proteomes" id="UP000318943">
    <property type="component" value="Unassembled WGS sequence"/>
</dbReference>